<dbReference type="GO" id="GO:0005576">
    <property type="term" value="C:extracellular region"/>
    <property type="evidence" value="ECO:0007669"/>
    <property type="project" value="UniProtKB-SubCell"/>
</dbReference>
<dbReference type="SUPFAM" id="SSF49478">
    <property type="entry name" value="Cna protein B-type domain"/>
    <property type="match status" value="1"/>
</dbReference>
<accession>A0A285CVD3</accession>
<dbReference type="EMBL" id="OAOQ01000010">
    <property type="protein sequence ID" value="SNX71517.1"/>
    <property type="molecule type" value="Genomic_DNA"/>
</dbReference>
<organism evidence="5 6">
    <name type="scientific">Cereibacter ovatus</name>
    <dbReference type="NCBI Taxonomy" id="439529"/>
    <lineage>
        <taxon>Bacteria</taxon>
        <taxon>Pseudomonadati</taxon>
        <taxon>Pseudomonadota</taxon>
        <taxon>Alphaproteobacteria</taxon>
        <taxon>Rhodobacterales</taxon>
        <taxon>Paracoccaceae</taxon>
        <taxon>Cereibacter</taxon>
    </lineage>
</organism>
<feature type="domain" description="SD-repeat containing protein B" evidence="4">
    <location>
        <begin position="325"/>
        <end position="414"/>
    </location>
</feature>
<evidence type="ECO:0000256" key="1">
    <source>
        <dbReference type="ARBA" id="ARBA00004613"/>
    </source>
</evidence>
<dbReference type="Pfam" id="PF17210">
    <property type="entry name" value="SdrD_B"/>
    <property type="match status" value="3"/>
</dbReference>
<dbReference type="SUPFAM" id="SSF117074">
    <property type="entry name" value="Hypothetical protein PA1324"/>
    <property type="match status" value="2"/>
</dbReference>
<feature type="domain" description="SD-repeat containing protein B" evidence="4">
    <location>
        <begin position="425"/>
        <end position="532"/>
    </location>
</feature>
<keyword evidence="3" id="KW-0732">Signal</keyword>
<dbReference type="InterPro" id="IPR033764">
    <property type="entry name" value="Sdr_B"/>
</dbReference>
<dbReference type="Gene3D" id="2.60.40.10">
    <property type="entry name" value="Immunoglobulins"/>
    <property type="match status" value="3"/>
</dbReference>
<name>A0A285CVD3_9RHOB</name>
<dbReference type="InterPro" id="IPR013783">
    <property type="entry name" value="Ig-like_fold"/>
</dbReference>
<protein>
    <submittedName>
        <fullName evidence="5">SdrD B-like protein</fullName>
    </submittedName>
</protein>
<dbReference type="PANTHER" id="PTHR23303:SF15">
    <property type="entry name" value="COLOSSIN-A"/>
    <property type="match status" value="1"/>
</dbReference>
<keyword evidence="2" id="KW-0964">Secreted</keyword>
<evidence type="ECO:0000313" key="5">
    <source>
        <dbReference type="EMBL" id="SNX71517.1"/>
    </source>
</evidence>
<dbReference type="PANTHER" id="PTHR23303">
    <property type="entry name" value="CARBOXYPEPTIDASE REGULATORY REGION-CONTAINING"/>
    <property type="match status" value="1"/>
</dbReference>
<keyword evidence="6" id="KW-1185">Reference proteome</keyword>
<evidence type="ECO:0000313" key="6">
    <source>
        <dbReference type="Proteomes" id="UP000219467"/>
    </source>
</evidence>
<evidence type="ECO:0000256" key="2">
    <source>
        <dbReference type="ARBA" id="ARBA00022525"/>
    </source>
</evidence>
<dbReference type="Proteomes" id="UP000219467">
    <property type="component" value="Unassembled WGS sequence"/>
</dbReference>
<sequence length="970" mass="100906">MTFFWPQTKTYNFTAFSANQLLSQGTLGSSVSIGDCFKMPTAADTSFCVKDDDSRLSGDACRDENADDWSGQTASITTLGQPAGNGGQIYAESYFWVQDQYGRTYMLIEIEQECGGSYYTFSGSCGLPPAGSLLKIVGQCNVSGDWIDYCSLGAGQEQKLGTVSGTVFSDTNCDGINGIQKVIPGCDYVIEAEAMCKSNFVTVCSGGASGGKFVRLACNGGTAELAANFGGKSGVYDITIRVQDENDGRSTIKLLIDGQYVTAIRLDRDTDGAGSDCGGFSTFVIRDVKVDCGDQIKLAVWSDGGEFVRIDNIKLEGQDTTLRTPEPTMAGVTVQLVKLDGTVVATTATDANGDYKFANVVPGQYKVVGVNPDGTKFTIKDAGGDDTIDSDLNSKGVSDIVTVAGGATADVDFGLCTIKYGSIAGRYFLDGNRDGVDNAEPGLGGKTVSLLDANGALIRTTTTAADGSYLFAQVEPGTYKVAFAEPTDGLVFTGQNVGADDAVDSDVDPQTGVTATITLAPGEAKTDIDAGVKDPATAEVGNLVFLDANGNGLRDEGEVGVDGVAVELRDDKGAVVGTTVTANGGLYSFTGLTAGSYALAFAATEGLAFTTKSAAAADALNDDSDADALGLTDTFILSAGEIETDIDAGLVVLNKAPTPQNDTGRGCADTEIVVNVLGNDSDPEGDALTVTKVNGIAIGAETIDIDGVKVTLRDGKLVFDGETAQAALDIGQKATVSYSYTVADPSGNEAIANVDITFCGDANSVESFCATLPSGAVTYQVAASNVQAPVGPEAFTVQIISSGQARFDGDIFANAYCISIYETIETTETLPGTDVIGRMVCSLDPAAATLFNANQVSIANGKTAAENLDIVNWILNQDFEAAGTYTGWEIQRAIWEFTDKVNTDYLSTRDPGYGSNAAVDELVALASQHDGYVPGLDGKVGVILEPTDGISKQPLIVAINVEDYDCFCFV</sequence>
<evidence type="ECO:0000256" key="3">
    <source>
        <dbReference type="ARBA" id="ARBA00022729"/>
    </source>
</evidence>
<dbReference type="AlphaFoldDB" id="A0A285CVD3"/>
<reference evidence="6" key="1">
    <citation type="submission" date="2017-08" db="EMBL/GenBank/DDBJ databases">
        <authorList>
            <person name="Varghese N."/>
            <person name="Submissions S."/>
        </authorList>
    </citation>
    <scope>NUCLEOTIDE SEQUENCE [LARGE SCALE GENOMIC DNA]</scope>
    <source>
        <strain evidence="6">JA234</strain>
    </source>
</reference>
<dbReference type="Pfam" id="PF17963">
    <property type="entry name" value="Big_9"/>
    <property type="match status" value="1"/>
</dbReference>
<feature type="domain" description="SD-repeat containing protein B" evidence="4">
    <location>
        <begin position="539"/>
        <end position="650"/>
    </location>
</feature>
<dbReference type="OrthoDB" id="9773411at2"/>
<comment type="subcellular location">
    <subcellularLocation>
        <location evidence="1">Secreted</location>
    </subcellularLocation>
</comment>
<dbReference type="RefSeq" id="WP_097030806.1">
    <property type="nucleotide sequence ID" value="NZ_OAOQ01000010.1"/>
</dbReference>
<gene>
    <name evidence="5" type="ORF">SAMN05878503_11010</name>
</gene>
<proteinExistence type="predicted"/>
<dbReference type="Gene3D" id="2.60.120.260">
    <property type="entry name" value="Galactose-binding domain-like"/>
    <property type="match status" value="1"/>
</dbReference>
<dbReference type="InterPro" id="IPR051417">
    <property type="entry name" value="SDr/BOS_complex"/>
</dbReference>
<evidence type="ECO:0000259" key="4">
    <source>
        <dbReference type="Pfam" id="PF17210"/>
    </source>
</evidence>